<dbReference type="GO" id="GO:0000166">
    <property type="term" value="F:nucleotide binding"/>
    <property type="evidence" value="ECO:0007669"/>
    <property type="project" value="UniProtKB-KW"/>
</dbReference>
<dbReference type="InterPro" id="IPR039039">
    <property type="entry name" value="RAI1-like_fam"/>
</dbReference>
<sequence length="346" mass="39883">MNTYDHFSDLISKPIKIAQFSFDENGKILEDSEKNKMYLYDPILKKKKLSIDLKENFENYEHSIIRYKQLFRSNMLLHFKNINKLKSIKENMNGADFFITRGTLLSLAGAYSDPLNTVNVYWAFNIDNVIIIASKIQRKDGNLLGSYSGLNFETKITTDKDNIGNIKNKSVLTWDQYKEVYSVDFPMPDGKIIKVAYSCEIDAFDRVTNTPIEIKTKFTTSKSPHGTIFTGRRDLSIYLSCLIGNVQNIVIGYKEANYIVSKIEKISPNILCNDEIYYNARLCFLKLKRNLSFIMEAINKQRSSLKCLKIIGDADCNVLSFKCFNTITDEVRELFNDEFNHGILVE</sequence>
<name>A0A0N4ZJV5_PARTI</name>
<dbReference type="InterPro" id="IPR013961">
    <property type="entry name" value="RAI1"/>
</dbReference>
<evidence type="ECO:0000313" key="4">
    <source>
        <dbReference type="Proteomes" id="UP000038045"/>
    </source>
</evidence>
<keyword evidence="2" id="KW-0479">Metal-binding</keyword>
<dbReference type="WBParaSite" id="PTRK_0000839500.1">
    <property type="protein sequence ID" value="PTRK_0000839500.1"/>
    <property type="gene ID" value="PTRK_0000839500"/>
</dbReference>
<dbReference type="GO" id="GO:0005634">
    <property type="term" value="C:nucleus"/>
    <property type="evidence" value="ECO:0007669"/>
    <property type="project" value="UniProtKB-SubCell"/>
</dbReference>
<evidence type="ECO:0000313" key="5">
    <source>
        <dbReference type="WBParaSite" id="PTRK_0000839500.1"/>
    </source>
</evidence>
<organism evidence="4 5">
    <name type="scientific">Parastrongyloides trichosuri</name>
    <name type="common">Possum-specific nematode worm</name>
    <dbReference type="NCBI Taxonomy" id="131310"/>
    <lineage>
        <taxon>Eukaryota</taxon>
        <taxon>Metazoa</taxon>
        <taxon>Ecdysozoa</taxon>
        <taxon>Nematoda</taxon>
        <taxon>Chromadorea</taxon>
        <taxon>Rhabditida</taxon>
        <taxon>Tylenchina</taxon>
        <taxon>Panagrolaimomorpha</taxon>
        <taxon>Strongyloidoidea</taxon>
        <taxon>Strongyloididae</taxon>
        <taxon>Parastrongyloides</taxon>
    </lineage>
</organism>
<dbReference type="Proteomes" id="UP000038045">
    <property type="component" value="Unplaced"/>
</dbReference>
<keyword evidence="2" id="KW-0539">Nucleus</keyword>
<evidence type="ECO:0000256" key="2">
    <source>
        <dbReference type="RuleBase" id="RU367113"/>
    </source>
</evidence>
<dbReference type="AlphaFoldDB" id="A0A0N4ZJV5"/>
<evidence type="ECO:0000256" key="1">
    <source>
        <dbReference type="ARBA" id="ARBA00006562"/>
    </source>
</evidence>
<dbReference type="Pfam" id="PF08652">
    <property type="entry name" value="RAI1"/>
    <property type="match status" value="1"/>
</dbReference>
<proteinExistence type="inferred from homology"/>
<dbReference type="PANTHER" id="PTHR12395">
    <property type="entry name" value="DOM-3 RELATED"/>
    <property type="match status" value="1"/>
</dbReference>
<dbReference type="GO" id="GO:0000956">
    <property type="term" value="P:nuclear-transcribed mRNA catabolic process"/>
    <property type="evidence" value="ECO:0007669"/>
    <property type="project" value="TreeGrafter"/>
</dbReference>
<reference evidence="5" key="1">
    <citation type="submission" date="2017-02" db="UniProtKB">
        <authorList>
            <consortium name="WormBaseParasite"/>
        </authorList>
    </citation>
    <scope>IDENTIFICATION</scope>
</reference>
<dbReference type="STRING" id="131310.A0A0N4ZJV5"/>
<dbReference type="GO" id="GO:0034353">
    <property type="term" value="F:mRNA 5'-diphosphatase activity"/>
    <property type="evidence" value="ECO:0007669"/>
    <property type="project" value="TreeGrafter"/>
</dbReference>
<keyword evidence="2" id="KW-0540">Nuclease</keyword>
<keyword evidence="4" id="KW-1185">Reference proteome</keyword>
<dbReference type="EC" id="3.6.1.-" evidence="2"/>
<dbReference type="GO" id="GO:0005829">
    <property type="term" value="C:cytosol"/>
    <property type="evidence" value="ECO:0007669"/>
    <property type="project" value="TreeGrafter"/>
</dbReference>
<dbReference type="GO" id="GO:0046872">
    <property type="term" value="F:metal ion binding"/>
    <property type="evidence" value="ECO:0007669"/>
    <property type="project" value="UniProtKB-KW"/>
</dbReference>
<dbReference type="PANTHER" id="PTHR12395:SF9">
    <property type="entry name" value="DECAPPING AND EXORIBONUCLEASE PROTEIN"/>
    <property type="match status" value="1"/>
</dbReference>
<protein>
    <recommendedName>
        <fullName evidence="2">Decapping nuclease</fullName>
        <ecNumber evidence="2">3.6.1.-</ecNumber>
    </recommendedName>
</protein>
<dbReference type="GO" id="GO:0110155">
    <property type="term" value="P:NAD-cap decapping"/>
    <property type="evidence" value="ECO:0007669"/>
    <property type="project" value="TreeGrafter"/>
</dbReference>
<keyword evidence="2" id="KW-0547">Nucleotide-binding</keyword>
<comment type="subcellular location">
    <subcellularLocation>
        <location evidence="2">Nucleus</location>
    </subcellularLocation>
</comment>
<comment type="similarity">
    <text evidence="1 2">Belongs to the DXO/Dom3Z family.</text>
</comment>
<comment type="function">
    <text evidence="2">Decapping enzyme for NAD-capped RNAs: specifically hydrolyzes the nicotinamide adenine dinucleotide (NAD) cap from a subset of RNAs by removing the entire NAD moiety from the 5'-end of an NAD-capped RNA.</text>
</comment>
<dbReference type="GO" id="GO:0003723">
    <property type="term" value="F:RNA binding"/>
    <property type="evidence" value="ECO:0007669"/>
    <property type="project" value="UniProtKB-KW"/>
</dbReference>
<feature type="domain" description="RAI1-like" evidence="3">
    <location>
        <begin position="13"/>
        <end position="307"/>
    </location>
</feature>
<keyword evidence="2" id="KW-0694">RNA-binding</keyword>
<keyword evidence="2" id="KW-0378">Hydrolase</keyword>
<comment type="cofactor">
    <cofactor evidence="2">
        <name>a divalent metal cation</name>
        <dbReference type="ChEBI" id="CHEBI:60240"/>
    </cofactor>
</comment>
<evidence type="ECO:0000259" key="3">
    <source>
        <dbReference type="Pfam" id="PF08652"/>
    </source>
</evidence>
<dbReference type="GO" id="GO:0004518">
    <property type="term" value="F:nuclease activity"/>
    <property type="evidence" value="ECO:0007669"/>
    <property type="project" value="UniProtKB-KW"/>
</dbReference>
<accession>A0A0N4ZJV5</accession>